<organism evidence="2 3">
    <name type="scientific">Teladorsagia circumcincta</name>
    <name type="common">Brown stomach worm</name>
    <name type="synonym">Ostertagia circumcincta</name>
    <dbReference type="NCBI Taxonomy" id="45464"/>
    <lineage>
        <taxon>Eukaryota</taxon>
        <taxon>Metazoa</taxon>
        <taxon>Ecdysozoa</taxon>
        <taxon>Nematoda</taxon>
        <taxon>Chromadorea</taxon>
        <taxon>Rhabditida</taxon>
        <taxon>Rhabditina</taxon>
        <taxon>Rhabditomorpha</taxon>
        <taxon>Strongyloidea</taxon>
        <taxon>Trichostrongylidae</taxon>
        <taxon>Teladorsagia</taxon>
    </lineage>
</organism>
<dbReference type="PANTHER" id="PTHR13742:SF17">
    <property type="entry name" value="RE32990P-RELATED"/>
    <property type="match status" value="1"/>
</dbReference>
<dbReference type="SMART" id="SM01368">
    <property type="entry name" value="RB_A"/>
    <property type="match status" value="1"/>
</dbReference>
<sequence length="313" mass="36122">MSTQNCLEKLAEVKRSPVRTDAKSYVISSQQLRPLCPITQADTSATSTQRLSGIVPSDFKLEGSALQRFVEKVAAECNDREELFDPSISQSPDEHRKAMTMLFYVLVEHIVLGERKQNPDRDFQGLLRKEEFLSAVFCCAMELVLFVQDSERVFPWCLELYYLASMRLSDICERIRIDERGRRMMWTVLEHILKEERSLLIDRHLDQNLLCIVLEGFMRHLSESSTLASLTPMPTRRIPRGTPLKRSLSDKVTVVPYSQLPYMQRDVTSVRYKISQSPSRDFRAINRLLSRPRPMYRIAGAPQVAAPLLYAKY</sequence>
<dbReference type="Gene3D" id="1.10.472.10">
    <property type="entry name" value="Cyclin-like"/>
    <property type="match status" value="1"/>
</dbReference>
<dbReference type="EMBL" id="KZ349814">
    <property type="protein sequence ID" value="PIO64538.1"/>
    <property type="molecule type" value="Genomic_DNA"/>
</dbReference>
<dbReference type="GO" id="GO:0030154">
    <property type="term" value="P:cell differentiation"/>
    <property type="evidence" value="ECO:0007669"/>
    <property type="project" value="TreeGrafter"/>
</dbReference>
<evidence type="ECO:0000259" key="1">
    <source>
        <dbReference type="SMART" id="SM01368"/>
    </source>
</evidence>
<evidence type="ECO:0000313" key="2">
    <source>
        <dbReference type="EMBL" id="PIO64538.1"/>
    </source>
</evidence>
<proteinExistence type="predicted"/>
<dbReference type="InterPro" id="IPR002720">
    <property type="entry name" value="RB_A"/>
</dbReference>
<dbReference type="GO" id="GO:0006357">
    <property type="term" value="P:regulation of transcription by RNA polymerase II"/>
    <property type="evidence" value="ECO:0007669"/>
    <property type="project" value="InterPro"/>
</dbReference>
<dbReference type="PANTHER" id="PTHR13742">
    <property type="entry name" value="RETINOBLASTOMA-ASSOCIATED PROTEIN RB -RELATED"/>
    <property type="match status" value="1"/>
</dbReference>
<dbReference type="GO" id="GO:0005634">
    <property type="term" value="C:nucleus"/>
    <property type="evidence" value="ECO:0007669"/>
    <property type="project" value="InterPro"/>
</dbReference>
<feature type="domain" description="Retinoblastoma-associated protein A-box" evidence="1">
    <location>
        <begin position="39"/>
        <end position="189"/>
    </location>
</feature>
<dbReference type="InterPro" id="IPR036915">
    <property type="entry name" value="Cyclin-like_sf"/>
</dbReference>
<name>A0A2G9U307_TELCI</name>
<dbReference type="Pfam" id="PF01858">
    <property type="entry name" value="RB_A"/>
    <property type="match status" value="1"/>
</dbReference>
<dbReference type="GO" id="GO:2000134">
    <property type="term" value="P:negative regulation of G1/S transition of mitotic cell cycle"/>
    <property type="evidence" value="ECO:0007669"/>
    <property type="project" value="TreeGrafter"/>
</dbReference>
<dbReference type="GO" id="GO:0000977">
    <property type="term" value="F:RNA polymerase II transcription regulatory region sequence-specific DNA binding"/>
    <property type="evidence" value="ECO:0007669"/>
    <property type="project" value="TreeGrafter"/>
</dbReference>
<dbReference type="SUPFAM" id="SSF47954">
    <property type="entry name" value="Cyclin-like"/>
    <property type="match status" value="2"/>
</dbReference>
<evidence type="ECO:0000313" key="3">
    <source>
        <dbReference type="Proteomes" id="UP000230423"/>
    </source>
</evidence>
<dbReference type="OrthoDB" id="5857490at2759"/>
<gene>
    <name evidence="2" type="ORF">TELCIR_13831</name>
</gene>
<dbReference type="InterPro" id="IPR028309">
    <property type="entry name" value="RB_fam"/>
</dbReference>
<dbReference type="GO" id="GO:0000785">
    <property type="term" value="C:chromatin"/>
    <property type="evidence" value="ECO:0007669"/>
    <property type="project" value="TreeGrafter"/>
</dbReference>
<dbReference type="AlphaFoldDB" id="A0A2G9U307"/>
<reference evidence="2 3" key="1">
    <citation type="submission" date="2015-09" db="EMBL/GenBank/DDBJ databases">
        <title>Draft genome of the parasitic nematode Teladorsagia circumcincta isolate WARC Sus (inbred).</title>
        <authorList>
            <person name="Mitreva M."/>
        </authorList>
    </citation>
    <scope>NUCLEOTIDE SEQUENCE [LARGE SCALE GENOMIC DNA]</scope>
    <source>
        <strain evidence="2 3">S</strain>
    </source>
</reference>
<dbReference type="GO" id="GO:0005667">
    <property type="term" value="C:transcription regulator complex"/>
    <property type="evidence" value="ECO:0007669"/>
    <property type="project" value="TreeGrafter"/>
</dbReference>
<dbReference type="Proteomes" id="UP000230423">
    <property type="component" value="Unassembled WGS sequence"/>
</dbReference>
<accession>A0A2G9U307</accession>
<protein>
    <submittedName>
        <fullName evidence="2">Retinoblastoma-associated protein A domain protein</fullName>
    </submittedName>
</protein>
<keyword evidence="3" id="KW-1185">Reference proteome</keyword>